<evidence type="ECO:0000313" key="20">
    <source>
        <dbReference type="EMBL" id="PZO15726.1"/>
    </source>
</evidence>
<dbReference type="Proteomes" id="UP000249354">
    <property type="component" value="Unassembled WGS sequence"/>
</dbReference>
<dbReference type="InterPro" id="IPR003805">
    <property type="entry name" value="CobS"/>
</dbReference>
<evidence type="ECO:0000256" key="11">
    <source>
        <dbReference type="ARBA" id="ARBA00022842"/>
    </source>
</evidence>
<reference evidence="21" key="1">
    <citation type="submission" date="2018-04" db="EMBL/GenBank/DDBJ databases">
        <authorList>
            <person name="Cornet L."/>
        </authorList>
    </citation>
    <scope>NUCLEOTIDE SEQUENCE [LARGE SCALE GENOMIC DNA]</scope>
</reference>
<evidence type="ECO:0000256" key="19">
    <source>
        <dbReference type="HAMAP-Rule" id="MF_00719"/>
    </source>
</evidence>
<sequence length="270" mass="29316">MDIGLTSWRRGWQVLKDSWANWNGSLTFYTCLPLPSSWPVEFRWAARWILGVGLLVGGLLALADWVLVQLGVPLLLVSVLVVSLEIWVTGGLHLDGVMDTADGLAVPVWNEEGVSRRLAVMADSRMGAFGGMAAIALLLIKVSALAALTDYRWFALIAMTVWGRWGQQWAIARYPYLKKEGKGAFHQEALPSVWFVLPGLMGVVGVSLGLGGLGWVAWPWIGRSVVGGIALSLFMGAYFNRKLGGHTGDTYGAVVEWTEAFLLCILTVGG</sequence>
<dbReference type="GO" id="GO:0008818">
    <property type="term" value="F:cobalamin 5'-phosphate synthase activity"/>
    <property type="evidence" value="ECO:0007669"/>
    <property type="project" value="UniProtKB-UniRule"/>
</dbReference>
<dbReference type="GO" id="GO:0051073">
    <property type="term" value="F:adenosylcobinamide-GDP ribazoletransferase activity"/>
    <property type="evidence" value="ECO:0007669"/>
    <property type="project" value="UniProtKB-UniRule"/>
</dbReference>
<keyword evidence="12 19" id="KW-1133">Transmembrane helix</keyword>
<evidence type="ECO:0000256" key="1">
    <source>
        <dbReference type="ARBA" id="ARBA00001946"/>
    </source>
</evidence>
<evidence type="ECO:0000313" key="21">
    <source>
        <dbReference type="Proteomes" id="UP000249354"/>
    </source>
</evidence>
<keyword evidence="8 19" id="KW-0169">Cobalamin biosynthesis</keyword>
<dbReference type="Pfam" id="PF02654">
    <property type="entry name" value="CobS"/>
    <property type="match status" value="1"/>
</dbReference>
<proteinExistence type="inferred from homology"/>
<keyword evidence="11 19" id="KW-0460">Magnesium</keyword>
<dbReference type="NCBIfam" id="TIGR00317">
    <property type="entry name" value="cobS"/>
    <property type="match status" value="1"/>
</dbReference>
<dbReference type="PANTHER" id="PTHR34148">
    <property type="entry name" value="ADENOSYLCOBINAMIDE-GDP RIBAZOLETRANSFERASE"/>
    <property type="match status" value="1"/>
</dbReference>
<feature type="transmembrane region" description="Helical" evidence="19">
    <location>
        <begin position="193"/>
        <end position="214"/>
    </location>
</feature>
<feature type="transmembrane region" description="Helical" evidence="19">
    <location>
        <begin position="74"/>
        <end position="94"/>
    </location>
</feature>
<evidence type="ECO:0000256" key="9">
    <source>
        <dbReference type="ARBA" id="ARBA00022679"/>
    </source>
</evidence>
<comment type="cofactor">
    <cofactor evidence="1 19">
        <name>Mg(2+)</name>
        <dbReference type="ChEBI" id="CHEBI:18420"/>
    </cofactor>
</comment>
<keyword evidence="7 19" id="KW-1003">Cell membrane</keyword>
<keyword evidence="10 19" id="KW-0812">Transmembrane</keyword>
<reference evidence="20 21" key="2">
    <citation type="submission" date="2018-06" db="EMBL/GenBank/DDBJ databases">
        <title>Metagenomic assembly of (sub)arctic Cyanobacteria and their associated microbiome from non-axenic cultures.</title>
        <authorList>
            <person name="Baurain D."/>
        </authorList>
    </citation>
    <scope>NUCLEOTIDE SEQUENCE [LARGE SCALE GENOMIC DNA]</scope>
    <source>
        <strain evidence="20">ULC129bin1</strain>
    </source>
</reference>
<evidence type="ECO:0000256" key="2">
    <source>
        <dbReference type="ARBA" id="ARBA00004651"/>
    </source>
</evidence>
<evidence type="ECO:0000256" key="6">
    <source>
        <dbReference type="ARBA" id="ARBA00015850"/>
    </source>
</evidence>
<comment type="function">
    <text evidence="14 19">Joins adenosylcobinamide-GDP and alpha-ribazole to generate adenosylcobalamin (Ado-cobalamin). Also synthesizes adenosylcobalamin 5'-phosphate from adenosylcobinamide-GDP and alpha-ribazole 5'-phosphate.</text>
</comment>
<keyword evidence="9 19" id="KW-0808">Transferase</keyword>
<comment type="catalytic activity">
    <reaction evidence="18 19">
        <text>alpha-ribazole 5'-phosphate + adenosylcob(III)inamide-GDP = adenosylcob(III)alamin 5'-phosphate + GMP + H(+)</text>
        <dbReference type="Rhea" id="RHEA:23560"/>
        <dbReference type="ChEBI" id="CHEBI:15378"/>
        <dbReference type="ChEBI" id="CHEBI:57918"/>
        <dbReference type="ChEBI" id="CHEBI:58115"/>
        <dbReference type="ChEBI" id="CHEBI:60487"/>
        <dbReference type="ChEBI" id="CHEBI:60493"/>
        <dbReference type="EC" id="2.7.8.26"/>
    </reaction>
</comment>
<accession>A0A2W4U378</accession>
<evidence type="ECO:0000256" key="15">
    <source>
        <dbReference type="ARBA" id="ARBA00032605"/>
    </source>
</evidence>
<gene>
    <name evidence="19" type="primary">cobS</name>
    <name evidence="20" type="ORF">DCF25_13310</name>
</gene>
<organism evidence="20 21">
    <name type="scientific">Leptolyngbya foveolarum</name>
    <dbReference type="NCBI Taxonomy" id="47253"/>
    <lineage>
        <taxon>Bacteria</taxon>
        <taxon>Bacillati</taxon>
        <taxon>Cyanobacteriota</taxon>
        <taxon>Cyanophyceae</taxon>
        <taxon>Leptolyngbyales</taxon>
        <taxon>Leptolyngbyaceae</taxon>
        <taxon>Leptolyngbya group</taxon>
        <taxon>Leptolyngbya</taxon>
    </lineage>
</organism>
<dbReference type="PANTHER" id="PTHR34148:SF1">
    <property type="entry name" value="ADENOSYLCOBINAMIDE-GDP RIBAZOLETRANSFERASE"/>
    <property type="match status" value="1"/>
</dbReference>
<evidence type="ECO:0000256" key="10">
    <source>
        <dbReference type="ARBA" id="ARBA00022692"/>
    </source>
</evidence>
<evidence type="ECO:0000256" key="16">
    <source>
        <dbReference type="ARBA" id="ARBA00032853"/>
    </source>
</evidence>
<evidence type="ECO:0000256" key="18">
    <source>
        <dbReference type="ARBA" id="ARBA00049504"/>
    </source>
</evidence>
<keyword evidence="13 19" id="KW-0472">Membrane</keyword>
<evidence type="ECO:0000256" key="5">
    <source>
        <dbReference type="ARBA" id="ARBA00013200"/>
    </source>
</evidence>
<dbReference type="GO" id="GO:0009236">
    <property type="term" value="P:cobalamin biosynthetic process"/>
    <property type="evidence" value="ECO:0007669"/>
    <property type="project" value="UniProtKB-UniRule"/>
</dbReference>
<dbReference type="HAMAP" id="MF_00719">
    <property type="entry name" value="CobS"/>
    <property type="match status" value="1"/>
</dbReference>
<comment type="similarity">
    <text evidence="4 19">Belongs to the CobS family.</text>
</comment>
<evidence type="ECO:0000256" key="12">
    <source>
        <dbReference type="ARBA" id="ARBA00022989"/>
    </source>
</evidence>
<evidence type="ECO:0000256" key="13">
    <source>
        <dbReference type="ARBA" id="ARBA00023136"/>
    </source>
</evidence>
<dbReference type="UniPathway" id="UPA00148">
    <property type="reaction ID" value="UER00238"/>
</dbReference>
<comment type="catalytic activity">
    <reaction evidence="17 19">
        <text>alpha-ribazole + adenosylcob(III)inamide-GDP = adenosylcob(III)alamin + GMP + H(+)</text>
        <dbReference type="Rhea" id="RHEA:16049"/>
        <dbReference type="ChEBI" id="CHEBI:10329"/>
        <dbReference type="ChEBI" id="CHEBI:15378"/>
        <dbReference type="ChEBI" id="CHEBI:18408"/>
        <dbReference type="ChEBI" id="CHEBI:58115"/>
        <dbReference type="ChEBI" id="CHEBI:60487"/>
        <dbReference type="EC" id="2.7.8.26"/>
    </reaction>
</comment>
<evidence type="ECO:0000256" key="3">
    <source>
        <dbReference type="ARBA" id="ARBA00004663"/>
    </source>
</evidence>
<dbReference type="AlphaFoldDB" id="A0A2W4U378"/>
<comment type="pathway">
    <text evidence="3 19">Cofactor biosynthesis; adenosylcobalamin biosynthesis; adenosylcobalamin from cob(II)yrinate a,c-diamide: step 7/7.</text>
</comment>
<evidence type="ECO:0000256" key="4">
    <source>
        <dbReference type="ARBA" id="ARBA00010561"/>
    </source>
</evidence>
<feature type="transmembrane region" description="Helical" evidence="19">
    <location>
        <begin position="48"/>
        <end position="68"/>
    </location>
</feature>
<feature type="transmembrane region" description="Helical" evidence="19">
    <location>
        <begin position="126"/>
        <end position="147"/>
    </location>
</feature>
<comment type="caution">
    <text evidence="20">The sequence shown here is derived from an EMBL/GenBank/DDBJ whole genome shotgun (WGS) entry which is preliminary data.</text>
</comment>
<evidence type="ECO:0000256" key="14">
    <source>
        <dbReference type="ARBA" id="ARBA00025228"/>
    </source>
</evidence>
<comment type="subcellular location">
    <subcellularLocation>
        <location evidence="2 19">Cell membrane</location>
        <topology evidence="2 19">Multi-pass membrane protein</topology>
    </subcellularLocation>
</comment>
<dbReference type="EC" id="2.7.8.26" evidence="5 19"/>
<evidence type="ECO:0000256" key="7">
    <source>
        <dbReference type="ARBA" id="ARBA00022475"/>
    </source>
</evidence>
<evidence type="ECO:0000256" key="8">
    <source>
        <dbReference type="ARBA" id="ARBA00022573"/>
    </source>
</evidence>
<dbReference type="GO" id="GO:0005886">
    <property type="term" value="C:plasma membrane"/>
    <property type="evidence" value="ECO:0007669"/>
    <property type="project" value="UniProtKB-SubCell"/>
</dbReference>
<dbReference type="EMBL" id="QBMC01000089">
    <property type="protein sequence ID" value="PZO15726.1"/>
    <property type="molecule type" value="Genomic_DNA"/>
</dbReference>
<protein>
    <recommendedName>
        <fullName evidence="6 19">Adenosylcobinamide-GDP ribazoletransferase</fullName>
        <ecNumber evidence="5 19">2.7.8.26</ecNumber>
    </recommendedName>
    <alternativeName>
        <fullName evidence="16 19">Cobalamin synthase</fullName>
    </alternativeName>
    <alternativeName>
        <fullName evidence="15 19">Cobalamin-5'-phosphate synthase</fullName>
    </alternativeName>
</protein>
<feature type="transmembrane region" description="Helical" evidence="19">
    <location>
        <begin position="220"/>
        <end position="239"/>
    </location>
</feature>
<name>A0A2W4U378_9CYAN</name>
<evidence type="ECO:0000256" key="17">
    <source>
        <dbReference type="ARBA" id="ARBA00048623"/>
    </source>
</evidence>